<keyword evidence="3" id="KW-0413">Isomerase</keyword>
<organism evidence="3">
    <name type="scientific">hydrothermal vent metagenome</name>
    <dbReference type="NCBI Taxonomy" id="652676"/>
    <lineage>
        <taxon>unclassified sequences</taxon>
        <taxon>metagenomes</taxon>
        <taxon>ecological metagenomes</taxon>
    </lineage>
</organism>
<dbReference type="PROSITE" id="PS50234">
    <property type="entry name" value="VWFA"/>
    <property type="match status" value="1"/>
</dbReference>
<evidence type="ECO:0000313" key="3">
    <source>
        <dbReference type="EMBL" id="SFV65038.1"/>
    </source>
</evidence>
<feature type="region of interest" description="Disordered" evidence="1">
    <location>
        <begin position="223"/>
        <end position="246"/>
    </location>
</feature>
<protein>
    <submittedName>
        <fullName evidence="3">DNA topoisomerase IV subunit A</fullName>
    </submittedName>
</protein>
<gene>
    <name evidence="3" type="ORF">MNB_SV-9-1730</name>
</gene>
<dbReference type="Gene3D" id="3.40.50.410">
    <property type="entry name" value="von Willebrand factor, type A domain"/>
    <property type="match status" value="1"/>
</dbReference>
<evidence type="ECO:0000259" key="2">
    <source>
        <dbReference type="PROSITE" id="PS50234"/>
    </source>
</evidence>
<dbReference type="EMBL" id="FPHG01000068">
    <property type="protein sequence ID" value="SFV65038.1"/>
    <property type="molecule type" value="Genomic_DNA"/>
</dbReference>
<dbReference type="GO" id="GO:0016853">
    <property type="term" value="F:isomerase activity"/>
    <property type="evidence" value="ECO:0007669"/>
    <property type="project" value="UniProtKB-KW"/>
</dbReference>
<evidence type="ECO:0000256" key="1">
    <source>
        <dbReference type="SAM" id="MobiDB-lite"/>
    </source>
</evidence>
<proteinExistence type="predicted"/>
<name>A0A1W1CGP4_9ZZZZ</name>
<dbReference type="SUPFAM" id="SSF53300">
    <property type="entry name" value="vWA-like"/>
    <property type="match status" value="1"/>
</dbReference>
<accession>A0A1W1CGP4</accession>
<feature type="domain" description="VWFA" evidence="2">
    <location>
        <begin position="353"/>
        <end position="553"/>
    </location>
</feature>
<dbReference type="CDD" id="cd00198">
    <property type="entry name" value="vWFA"/>
    <property type="match status" value="1"/>
</dbReference>
<reference evidence="3" key="1">
    <citation type="submission" date="2016-10" db="EMBL/GenBank/DDBJ databases">
        <authorList>
            <person name="de Groot N.N."/>
        </authorList>
    </citation>
    <scope>NUCLEOTIDE SEQUENCE</scope>
</reference>
<dbReference type="AlphaFoldDB" id="A0A1W1CGP4"/>
<feature type="region of interest" description="Disordered" evidence="1">
    <location>
        <begin position="722"/>
        <end position="742"/>
    </location>
</feature>
<dbReference type="InterPro" id="IPR002035">
    <property type="entry name" value="VWF_A"/>
</dbReference>
<dbReference type="InterPro" id="IPR036465">
    <property type="entry name" value="vWFA_dom_sf"/>
</dbReference>
<sequence length="846" mass="94923">MINIIGFVKQLKSKIFVLDSQGTIKEIKEGDELGEGDIFVNHLGEIPSDNLISLKSNETLNMKVEENNSDSSLLLSKKERVGKTNLDEEIKNPIIKDIFDHSQAETNVEATLRDDDFLYKKNDILINSSEEVLSSTKTSIIGDITHKNIKEVIDTFEIDSPVNLISTVIETPNNPSIPTPIIEVNIPNEPHNRNIPPVDSTPPVMETPNNPSITTPIIEVNIPSEPHNRNIPTVDSTPEVTEVSDEEIEDISSIKEIETPETNSIDKEIPTVDLTPEVIEVSDKEIEDISSIKEIETPETNSIDKEIPIVDLTPEVTEVSDEEIEDISSIKENPEVLIGNNILTFYSEPSITNLSFIVDISSSMNDFDILTTENAIKDTINLYEDVNINLIQFYGSGKHESGWIKSLDDVDSYTWSEDDNESTQHFLDNSKSGTDIEQGLRALVENSYGENNEPIADNDIVYFFGDGNTYGSYQRDFDDFTGVTRDNNGDIIEINNDNEWSNFITNGNIDKLYTYSVNTDNVLSDIAHIADNNENNISVDAKAVSIEGLNNDIDNSHYENSKDGDFSKNSDGSMIVEFGEDKKYFDSITINNNTVTYDEENPIQTIEGEYGNFIVDLNDGTYKYEVKDSNNPINHVEKIDAIIVNDNGEAVNTLLLDVNIEYADISITENEDNSSEAIDLPEADNEEDDIETLVTEEEDNSSEVIDLSEVDNAEDDIETLFTKEEEDNSSEATDLPEADNAEDDIETLVTEEEDNSSEVDVLEMEEINFDNLDDDHQFESNDNEDLYIEDIIETEDENINIEDVGKVDAGKKEQQSTTIYNDYNTSLHSHNNIKVNVYDESYMNAM</sequence>